<name>A0A139HCG9_9PEZI</name>
<protein>
    <recommendedName>
        <fullName evidence="4">DUF218 domain-containing protein</fullName>
    </recommendedName>
</protein>
<dbReference type="OrthoDB" id="4347at2759"/>
<dbReference type="PANTHER" id="PTHR28110">
    <property type="entry name" value="TRANSMEMBRANE PROTEIN"/>
    <property type="match status" value="1"/>
</dbReference>
<accession>A0A139HCG9</accession>
<keyword evidence="3" id="KW-1185">Reference proteome</keyword>
<reference evidence="2 3" key="1">
    <citation type="submission" date="2015-07" db="EMBL/GenBank/DDBJ databases">
        <title>Comparative genomics of the Sigatoka disease complex on banana suggests a link between parallel evolutionary changes in Pseudocercospora fijiensis and Pseudocercospora eumusae and increased virulence on the banana host.</title>
        <authorList>
            <person name="Chang T.-C."/>
            <person name="Salvucci A."/>
            <person name="Crous P.W."/>
            <person name="Stergiopoulos I."/>
        </authorList>
    </citation>
    <scope>NUCLEOTIDE SEQUENCE [LARGE SCALE GENOMIC DNA]</scope>
    <source>
        <strain evidence="2 3">CBS 116634</strain>
    </source>
</reference>
<evidence type="ECO:0000313" key="2">
    <source>
        <dbReference type="EMBL" id="KXT00112.1"/>
    </source>
</evidence>
<dbReference type="AlphaFoldDB" id="A0A139HCG9"/>
<proteinExistence type="predicted"/>
<gene>
    <name evidence="2" type="ORF">AC579_7200</name>
</gene>
<dbReference type="EMBL" id="LFZO01000691">
    <property type="protein sequence ID" value="KXT00112.1"/>
    <property type="molecule type" value="Genomic_DNA"/>
</dbReference>
<dbReference type="InterPro" id="IPR055323">
    <property type="entry name" value="C57A10.07/YOR238W"/>
</dbReference>
<evidence type="ECO:0000313" key="3">
    <source>
        <dbReference type="Proteomes" id="UP000073492"/>
    </source>
</evidence>
<dbReference type="Proteomes" id="UP000073492">
    <property type="component" value="Unassembled WGS sequence"/>
</dbReference>
<evidence type="ECO:0008006" key="4">
    <source>
        <dbReference type="Google" id="ProtNLM"/>
    </source>
</evidence>
<sequence>MTQVNGFVESSDISKLDELLIVCCHGIYIGAGADLCESQWILQSFSASDPSTKKPGEHDTFTAHIVSAAMAVHSNPCALLIFSGGHTTNHPTSEAESYAVILKHIVDTNAALFPAGVRYALETYATDSYQNLLFSIIRFRQLTGIYPKTITVLTHAFKERRFLELHAPAIKWPRHRIRVQGINPPFTLDELNFTHTREHERAYRAFAADPYGVRTPLISKRLARNWNPDKAHVFLGFRLESEVMELLTWQGGPREPMRQSHKDKHASSAPSMRIPTALEATNNEFALPVHLQVLHMTMAYKTRSGRKSIAPSRYGYSVITPKAKINPQPRTDKSSKTIGTAPKPFEKRLKQPTIERLIATGLKAGIIDDPWPLASPPQFSGSLKSKNEYVRQFYQMLEERERAARLSMEMARGRQTFLS</sequence>
<dbReference type="PANTHER" id="PTHR28110:SF1">
    <property type="entry name" value="TRANSMEMBRANE PROTEIN"/>
    <property type="match status" value="1"/>
</dbReference>
<dbReference type="GO" id="GO:0005737">
    <property type="term" value="C:cytoplasm"/>
    <property type="evidence" value="ECO:0007669"/>
    <property type="project" value="TreeGrafter"/>
</dbReference>
<evidence type="ECO:0000256" key="1">
    <source>
        <dbReference type="SAM" id="MobiDB-lite"/>
    </source>
</evidence>
<feature type="region of interest" description="Disordered" evidence="1">
    <location>
        <begin position="323"/>
        <end position="342"/>
    </location>
</feature>
<comment type="caution">
    <text evidence="2">The sequence shown here is derived from an EMBL/GenBank/DDBJ whole genome shotgun (WGS) entry which is preliminary data.</text>
</comment>
<organism evidence="2 3">
    <name type="scientific">Pseudocercospora musae</name>
    <dbReference type="NCBI Taxonomy" id="113226"/>
    <lineage>
        <taxon>Eukaryota</taxon>
        <taxon>Fungi</taxon>
        <taxon>Dikarya</taxon>
        <taxon>Ascomycota</taxon>
        <taxon>Pezizomycotina</taxon>
        <taxon>Dothideomycetes</taxon>
        <taxon>Dothideomycetidae</taxon>
        <taxon>Mycosphaerellales</taxon>
        <taxon>Mycosphaerellaceae</taxon>
        <taxon>Pseudocercospora</taxon>
    </lineage>
</organism>